<feature type="region of interest" description="Disordered" evidence="1">
    <location>
        <begin position="406"/>
        <end position="426"/>
    </location>
</feature>
<sequence length="578" mass="64447">MNYGDHQQQQYMMQQGQRMQNSRMMPVPANMAMQRQQRYNMTMIQPGQQPMQIGPNQYVQAAQMQPRASISINDALLRLPPEVQQMAQQQINAEMNPERKKQIALNIIQTHRMRIPQNYQNSGPMGGSAVMVNMGGNQQVGMTSGNIGSGQIIRMSTSQGGPMPQGPMYPAQNAVMQAGMAQMAPAQVTMQRVASHGYLPSGVPTSGHMVQQFAAAQEQQGANVTLPSYNSPQSLIIQQPSSVGPSMQQNTLQQKGPNSVPSAIYQHHPHDGMACTQNATNSETDKVSEEPLYGQKLEQLKAYQDQIRRIIERNRLDGQQPKPKYERLLEIMEGLRKVDLPLLEKLIVSVKSTVERTSLCYTLLEIVRSDPCNLLGDAFRVLSSDPWSDFRQYSVKVPEEVLALTGEGSVSPSKRPTSSFSGPASKRIKKEDVLPHTVAFDSHDEKKIRTVPEQRITVECSDGSRIELSQEASEQIRTARFRFDADLLPISNDCSEVHVLIENDTLLVPPLRLVVPTNYPESTASIWRDQWSFGGHSLNEANVHFEKRLAMANNIGSISEIINAWRIASEHVIRISGK</sequence>
<name>A0A915BS90_PARUN</name>
<feature type="domain" description="ARC105/Med15 mediator subunit C-terminal" evidence="2">
    <location>
        <begin position="468"/>
        <end position="570"/>
    </location>
</feature>
<evidence type="ECO:0000256" key="1">
    <source>
        <dbReference type="SAM" id="MobiDB-lite"/>
    </source>
</evidence>
<proteinExistence type="predicted"/>
<reference evidence="4" key="1">
    <citation type="submission" date="2022-11" db="UniProtKB">
        <authorList>
            <consortium name="WormBaseParasite"/>
        </authorList>
    </citation>
    <scope>IDENTIFICATION</scope>
</reference>
<feature type="compositionally biased region" description="Polar residues" evidence="1">
    <location>
        <begin position="408"/>
        <end position="422"/>
    </location>
</feature>
<evidence type="ECO:0000259" key="2">
    <source>
        <dbReference type="Pfam" id="PF21539"/>
    </source>
</evidence>
<evidence type="ECO:0000313" key="4">
    <source>
        <dbReference type="WBParaSite" id="PgR056X_g016_t01"/>
    </source>
</evidence>
<organism evidence="3 4">
    <name type="scientific">Parascaris univalens</name>
    <name type="common">Nematode worm</name>
    <dbReference type="NCBI Taxonomy" id="6257"/>
    <lineage>
        <taxon>Eukaryota</taxon>
        <taxon>Metazoa</taxon>
        <taxon>Ecdysozoa</taxon>
        <taxon>Nematoda</taxon>
        <taxon>Chromadorea</taxon>
        <taxon>Rhabditida</taxon>
        <taxon>Spirurina</taxon>
        <taxon>Ascaridomorpha</taxon>
        <taxon>Ascaridoidea</taxon>
        <taxon>Ascarididae</taxon>
        <taxon>Parascaris</taxon>
    </lineage>
</organism>
<dbReference type="WBParaSite" id="PgR056X_g016_t01">
    <property type="protein sequence ID" value="PgR056X_g016_t01"/>
    <property type="gene ID" value="PgR056X_g016"/>
</dbReference>
<keyword evidence="3" id="KW-1185">Reference proteome</keyword>
<protein>
    <submittedName>
        <fullName evidence="4">Mediator of RNA polymerase II transcription subunit 15</fullName>
    </submittedName>
</protein>
<dbReference type="InterPro" id="IPR048386">
    <property type="entry name" value="Med15_C"/>
</dbReference>
<dbReference type="AlphaFoldDB" id="A0A915BS90"/>
<accession>A0A915BS90</accession>
<dbReference type="Proteomes" id="UP000887569">
    <property type="component" value="Unplaced"/>
</dbReference>
<dbReference type="Pfam" id="PF21539">
    <property type="entry name" value="Med15_C"/>
    <property type="match status" value="1"/>
</dbReference>
<evidence type="ECO:0000313" key="3">
    <source>
        <dbReference type="Proteomes" id="UP000887569"/>
    </source>
</evidence>